<dbReference type="OMA" id="ENKTHEC"/>
<gene>
    <name evidence="2" type="ORF">EV44_g4599</name>
</gene>
<dbReference type="STRING" id="52586.A0A0B1P8E3"/>
<feature type="region of interest" description="Disordered" evidence="1">
    <location>
        <begin position="322"/>
        <end position="359"/>
    </location>
</feature>
<keyword evidence="3" id="KW-1185">Reference proteome</keyword>
<comment type="caution">
    <text evidence="2">The sequence shown here is derived from an EMBL/GenBank/DDBJ whole genome shotgun (WGS) entry which is preliminary data.</text>
</comment>
<evidence type="ECO:0000313" key="2">
    <source>
        <dbReference type="EMBL" id="KHJ33201.1"/>
    </source>
</evidence>
<dbReference type="AlphaFoldDB" id="A0A0B1P8E3"/>
<proteinExistence type="predicted"/>
<dbReference type="HOGENOM" id="CLU_027370_0_0_1"/>
<sequence length="508" mass="57232">MPIDNFELEQIIQGLMENLNILVDQTPKLIDREKILSKKLEIARGLYKQLASKYAIGDLEVTNALEQLNSPVPISMGNNCPYASNISSEQNLTSQSQLTTVIDDVRLVSHQLTKIFNQLSGSTLSPKIIPTTSESLLNFNNRAPQSTLQETDLTVSVRKSTLECPFPMQQKKLELPSSKTSPQLRINVGSGLEFKNNDLSTDNKDMVTRKALCCEIRDFPNSATTSSKCPIRYLGQRSPEEVARYFEVHKHEIPRSHEICLKRQQKNEDHIRKLDAKYGDLVNIIEVLGQKHQPLLPDTHKKLSTPLGSNERLESWVRNVSCDESNQENKQESSDKNDQVPMSDRPLKEVRVGESPSRPWGISVPFHSPQNGSKQDFSRSTLASTVNLAKSIEKNPSQENKTHECFCEKNLSQVQESQRLSVINNQSNYIGDEPPIVSNPLHHTNKPQKSLSNPHVSPVNHTRPNFVKTHDHSLSASNVQKTHMLFTGPVFIDYPTEEAIKIIQKLGN</sequence>
<protein>
    <submittedName>
        <fullName evidence="2">Uncharacterized protein</fullName>
    </submittedName>
</protein>
<organism evidence="2 3">
    <name type="scientific">Uncinula necator</name>
    <name type="common">Grape powdery mildew</name>
    <dbReference type="NCBI Taxonomy" id="52586"/>
    <lineage>
        <taxon>Eukaryota</taxon>
        <taxon>Fungi</taxon>
        <taxon>Dikarya</taxon>
        <taxon>Ascomycota</taxon>
        <taxon>Pezizomycotina</taxon>
        <taxon>Leotiomycetes</taxon>
        <taxon>Erysiphales</taxon>
        <taxon>Erysiphaceae</taxon>
        <taxon>Erysiphe</taxon>
    </lineage>
</organism>
<dbReference type="Proteomes" id="UP000030854">
    <property type="component" value="Unassembled WGS sequence"/>
</dbReference>
<accession>A0A0B1P8E3</accession>
<evidence type="ECO:0000313" key="3">
    <source>
        <dbReference type="Proteomes" id="UP000030854"/>
    </source>
</evidence>
<name>A0A0B1P8E3_UNCNE</name>
<evidence type="ECO:0000256" key="1">
    <source>
        <dbReference type="SAM" id="MobiDB-lite"/>
    </source>
</evidence>
<dbReference type="EMBL" id="JNVN01001572">
    <property type="protein sequence ID" value="KHJ33201.1"/>
    <property type="molecule type" value="Genomic_DNA"/>
</dbReference>
<feature type="compositionally biased region" description="Basic and acidic residues" evidence="1">
    <location>
        <begin position="327"/>
        <end position="338"/>
    </location>
</feature>
<reference evidence="2 3" key="1">
    <citation type="journal article" date="2014" name="BMC Genomics">
        <title>Adaptive genomic structural variation in the grape powdery mildew pathogen, Erysiphe necator.</title>
        <authorList>
            <person name="Jones L."/>
            <person name="Riaz S."/>
            <person name="Morales-Cruz A."/>
            <person name="Amrine K.C."/>
            <person name="McGuire B."/>
            <person name="Gubler W.D."/>
            <person name="Walker M.A."/>
            <person name="Cantu D."/>
        </authorList>
    </citation>
    <scope>NUCLEOTIDE SEQUENCE [LARGE SCALE GENOMIC DNA]</scope>
    <source>
        <strain evidence="3">c</strain>
    </source>
</reference>